<dbReference type="AlphaFoldDB" id="A0AAW1YQI9"/>
<organism evidence="3 4">
    <name type="scientific">Rubus argutus</name>
    <name type="common">Southern blackberry</name>
    <dbReference type="NCBI Taxonomy" id="59490"/>
    <lineage>
        <taxon>Eukaryota</taxon>
        <taxon>Viridiplantae</taxon>
        <taxon>Streptophyta</taxon>
        <taxon>Embryophyta</taxon>
        <taxon>Tracheophyta</taxon>
        <taxon>Spermatophyta</taxon>
        <taxon>Magnoliopsida</taxon>
        <taxon>eudicotyledons</taxon>
        <taxon>Gunneridae</taxon>
        <taxon>Pentapetalae</taxon>
        <taxon>rosids</taxon>
        <taxon>fabids</taxon>
        <taxon>Rosales</taxon>
        <taxon>Rosaceae</taxon>
        <taxon>Rosoideae</taxon>
        <taxon>Rosoideae incertae sedis</taxon>
        <taxon>Rubus</taxon>
    </lineage>
</organism>
<evidence type="ECO:0000313" key="3">
    <source>
        <dbReference type="EMBL" id="KAK9950812.1"/>
    </source>
</evidence>
<feature type="region of interest" description="Disordered" evidence="1">
    <location>
        <begin position="255"/>
        <end position="495"/>
    </location>
</feature>
<feature type="compositionally biased region" description="Basic and acidic residues" evidence="1">
    <location>
        <begin position="392"/>
        <end position="405"/>
    </location>
</feature>
<dbReference type="SUPFAM" id="SSF46689">
    <property type="entry name" value="Homeodomain-like"/>
    <property type="match status" value="2"/>
</dbReference>
<evidence type="ECO:0000256" key="1">
    <source>
        <dbReference type="SAM" id="MobiDB-lite"/>
    </source>
</evidence>
<dbReference type="InterPro" id="IPR001005">
    <property type="entry name" value="SANT/Myb"/>
</dbReference>
<feature type="compositionally biased region" description="Basic and acidic residues" evidence="1">
    <location>
        <begin position="423"/>
        <end position="436"/>
    </location>
</feature>
<dbReference type="Pfam" id="PF13921">
    <property type="entry name" value="Myb_DNA-bind_6"/>
    <property type="match status" value="1"/>
</dbReference>
<dbReference type="Proteomes" id="UP001457282">
    <property type="component" value="Unassembled WGS sequence"/>
</dbReference>
<feature type="region of interest" description="Disordered" evidence="1">
    <location>
        <begin position="52"/>
        <end position="119"/>
    </location>
</feature>
<evidence type="ECO:0000313" key="4">
    <source>
        <dbReference type="Proteomes" id="UP001457282"/>
    </source>
</evidence>
<feature type="region of interest" description="Disordered" evidence="1">
    <location>
        <begin position="532"/>
        <end position="557"/>
    </location>
</feature>
<dbReference type="Gene3D" id="1.10.10.60">
    <property type="entry name" value="Homeodomain-like"/>
    <property type="match status" value="2"/>
</dbReference>
<feature type="compositionally biased region" description="Basic and acidic residues" evidence="1">
    <location>
        <begin position="337"/>
        <end position="351"/>
    </location>
</feature>
<feature type="domain" description="Myb-like" evidence="2">
    <location>
        <begin position="755"/>
        <end position="808"/>
    </location>
</feature>
<sequence length="848" mass="96836">MEGEEGTDLEFEARKEKKKHEDKGKMDELDTTSSVVEVCGDEMGKVVEGENCYKNGAGTHMNSGEGANKKKKRKRKKEGGDIEMNNVIDEKELVDDRDKSNGSSKEEADITGNLKKGNRILEDDEMSVAAGYEDAAKVNNESGDMKGKKEKEKRENAGGELVQNIKTNGMEPGVETQSLDGNIVQKDGFALNESEKEKRNGGKNSECKLLDTVAEKLGTESSEVQENIFLENGGNVQSTADESCNRDLETVVVDVGKKRKKKKKAKSEKHANVEDSTRDLEAVNVEDGEKLKKKKAKSEEQVDVEDSTRDLEAVNVEDGEKLKKKKAKSEEQVDVEDSNRDLEAVNEDGEKRKKKKKAKSEEHVNVEDSDRDVEAVDVEHGKLRKKKKAKSEKHVNVEELNRDMEVVNVEDGEKSKKKKAKSKEHVNVEDSSRDLEAVNVEDGEKRKKKKAKSEEHANVEDCDRDMEAVDVEDGKLRKKKANSEKHVNVEDSNRDMEVVNVEDGNKRKKKAKAEKHVNVEDCNRNTEAVIIEDSEKKQNASDEVVLSPSDGPRDEHDLVRGKRFSEEEDKIVREAVLRYIEEQDLGVDGLNMVLHCRSHPKVKKHPEVRNCWKVIGAAIPWRPFKSVYYRAHILFERAEDRAWTPEEYEAVRKFHKDYGADWRTLGDKLGKHRIHVKDAWRRLKLPNHRKGPWSQEEYQTLFDLVNIDLRMKASEEKKTKHGMLRDNICWEAISEKLGTRSNSICSMKWYNQLASPLVNQKLWADIDDYRLLNALNSLQAGCIEDVDWDDLLEHRPGDVCRKRWDQMIKHIDQHAFESFPDQVEVLFKRYPADIIEAIEVYDSKPVVD</sequence>
<feature type="compositionally biased region" description="Basic and acidic residues" evidence="1">
    <location>
        <begin position="359"/>
        <end position="381"/>
    </location>
</feature>
<feature type="compositionally biased region" description="Basic and acidic residues" evidence="1">
    <location>
        <begin position="452"/>
        <end position="495"/>
    </location>
</feature>
<dbReference type="EMBL" id="JBEDUW010000001">
    <property type="protein sequence ID" value="KAK9950812.1"/>
    <property type="molecule type" value="Genomic_DNA"/>
</dbReference>
<feature type="compositionally biased region" description="Basic and acidic residues" evidence="1">
    <location>
        <begin position="88"/>
        <end position="108"/>
    </location>
</feature>
<feature type="compositionally biased region" description="Basic and acidic residues" evidence="1">
    <location>
        <begin position="268"/>
        <end position="281"/>
    </location>
</feature>
<name>A0AAW1YQI9_RUBAR</name>
<dbReference type="PANTHER" id="PTHR47430">
    <property type="entry name" value="GB|AAC33480.1"/>
    <property type="match status" value="1"/>
</dbReference>
<protein>
    <recommendedName>
        <fullName evidence="2">Myb-like domain-containing protein</fullName>
    </recommendedName>
</protein>
<dbReference type="CDD" id="cd00167">
    <property type="entry name" value="SANT"/>
    <property type="match status" value="1"/>
</dbReference>
<feature type="compositionally biased region" description="Basic and acidic residues" evidence="1">
    <location>
        <begin position="143"/>
        <end position="157"/>
    </location>
</feature>
<dbReference type="SMART" id="SM00717">
    <property type="entry name" value="SANT"/>
    <property type="match status" value="4"/>
</dbReference>
<dbReference type="InterPro" id="IPR009057">
    <property type="entry name" value="Homeodomain-like_sf"/>
</dbReference>
<reference evidence="3 4" key="1">
    <citation type="journal article" date="2023" name="G3 (Bethesda)">
        <title>A chromosome-length genome assembly and annotation of blackberry (Rubus argutus, cv. 'Hillquist').</title>
        <authorList>
            <person name="Bruna T."/>
            <person name="Aryal R."/>
            <person name="Dudchenko O."/>
            <person name="Sargent D.J."/>
            <person name="Mead D."/>
            <person name="Buti M."/>
            <person name="Cavallini A."/>
            <person name="Hytonen T."/>
            <person name="Andres J."/>
            <person name="Pham M."/>
            <person name="Weisz D."/>
            <person name="Mascagni F."/>
            <person name="Usai G."/>
            <person name="Natali L."/>
            <person name="Bassil N."/>
            <person name="Fernandez G.E."/>
            <person name="Lomsadze A."/>
            <person name="Armour M."/>
            <person name="Olukolu B."/>
            <person name="Poorten T."/>
            <person name="Britton C."/>
            <person name="Davik J."/>
            <person name="Ashrafi H."/>
            <person name="Aiden E.L."/>
            <person name="Borodovsky M."/>
            <person name="Worthington M."/>
        </authorList>
    </citation>
    <scope>NUCLEOTIDE SEQUENCE [LARGE SCALE GENOMIC DNA]</scope>
    <source>
        <strain evidence="3">PI 553951</strain>
    </source>
</reference>
<feature type="compositionally biased region" description="Basic and acidic residues" evidence="1">
    <location>
        <begin position="11"/>
        <end position="28"/>
    </location>
</feature>
<keyword evidence="4" id="KW-1185">Reference proteome</keyword>
<feature type="region of interest" description="Disordered" evidence="1">
    <location>
        <begin position="133"/>
        <end position="182"/>
    </location>
</feature>
<comment type="caution">
    <text evidence="3">The sequence shown here is derived from an EMBL/GenBank/DDBJ whole genome shotgun (WGS) entry which is preliminary data.</text>
</comment>
<feature type="compositionally biased region" description="Basic residues" evidence="1">
    <location>
        <begin position="257"/>
        <end position="267"/>
    </location>
</feature>
<dbReference type="PROSITE" id="PS50090">
    <property type="entry name" value="MYB_LIKE"/>
    <property type="match status" value="3"/>
</dbReference>
<feature type="region of interest" description="Disordered" evidence="1">
    <location>
        <begin position="1"/>
        <end position="33"/>
    </location>
</feature>
<gene>
    <name evidence="3" type="ORF">M0R45_006279</name>
</gene>
<feature type="compositionally biased region" description="Acidic residues" evidence="1">
    <location>
        <begin position="1"/>
        <end position="10"/>
    </location>
</feature>
<evidence type="ECO:0000259" key="2">
    <source>
        <dbReference type="PROSITE" id="PS50090"/>
    </source>
</evidence>
<dbReference type="PANTHER" id="PTHR47430:SF4">
    <property type="entry name" value="GB|AAC33480.1"/>
    <property type="match status" value="1"/>
</dbReference>
<feature type="domain" description="Myb-like" evidence="2">
    <location>
        <begin position="635"/>
        <end position="684"/>
    </location>
</feature>
<accession>A0AAW1YQI9</accession>
<feature type="domain" description="Myb-like" evidence="2">
    <location>
        <begin position="685"/>
        <end position="753"/>
    </location>
</feature>
<feature type="compositionally biased region" description="Basic residues" evidence="1">
    <location>
        <begin position="382"/>
        <end position="391"/>
    </location>
</feature>
<proteinExistence type="predicted"/>